<accession>A0A1T4LFG6</accession>
<gene>
    <name evidence="2" type="ORF">SAMN02745673_00655</name>
</gene>
<sequence>MTIRHIALFRWAQGVTPEQIASVEEGLSRLPAAIPQLLSYSYGADLGLGAGNHDFAVVADLADDEAFRVYRDHPEHQAVLAVVTPLLADRAAVQFTLPS</sequence>
<dbReference type="AlphaFoldDB" id="A0A1T4LFG6"/>
<dbReference type="SMART" id="SM00886">
    <property type="entry name" value="Dabb"/>
    <property type="match status" value="1"/>
</dbReference>
<evidence type="ECO:0000313" key="2">
    <source>
        <dbReference type="EMBL" id="SJZ53455.1"/>
    </source>
</evidence>
<name>A0A1T4LFG6_9ACTN</name>
<dbReference type="PROSITE" id="PS51502">
    <property type="entry name" value="S_R_A_B_BARREL"/>
    <property type="match status" value="1"/>
</dbReference>
<dbReference type="Pfam" id="PF07876">
    <property type="entry name" value="Dabb"/>
    <property type="match status" value="1"/>
</dbReference>
<dbReference type="Gene3D" id="3.30.70.100">
    <property type="match status" value="1"/>
</dbReference>
<dbReference type="EMBL" id="FUWS01000002">
    <property type="protein sequence ID" value="SJZ53455.1"/>
    <property type="molecule type" value="Genomic_DNA"/>
</dbReference>
<feature type="domain" description="Stress-response A/B barrel" evidence="1">
    <location>
        <begin position="3"/>
        <end position="95"/>
    </location>
</feature>
<dbReference type="PANTHER" id="PTHR37832:SF1">
    <property type="entry name" value="STRESS-RESPONSE A_B BARREL DOMAIN-CONTAINING PROTEIN"/>
    <property type="match status" value="1"/>
</dbReference>
<dbReference type="InterPro" id="IPR011008">
    <property type="entry name" value="Dimeric_a/b-barrel"/>
</dbReference>
<keyword evidence="3" id="KW-1185">Reference proteome</keyword>
<evidence type="ECO:0000313" key="3">
    <source>
        <dbReference type="Proteomes" id="UP000190637"/>
    </source>
</evidence>
<protein>
    <submittedName>
        <fullName evidence="2">Stress responsive A/B Barrel Domain</fullName>
    </submittedName>
</protein>
<organism evidence="2 3">
    <name type="scientific">Marinactinospora thermotolerans DSM 45154</name>
    <dbReference type="NCBI Taxonomy" id="1122192"/>
    <lineage>
        <taxon>Bacteria</taxon>
        <taxon>Bacillati</taxon>
        <taxon>Actinomycetota</taxon>
        <taxon>Actinomycetes</taxon>
        <taxon>Streptosporangiales</taxon>
        <taxon>Nocardiopsidaceae</taxon>
        <taxon>Marinactinospora</taxon>
    </lineage>
</organism>
<dbReference type="RefSeq" id="WP_078760086.1">
    <property type="nucleotide sequence ID" value="NZ_FUWS01000002.1"/>
</dbReference>
<dbReference type="InterPro" id="IPR013097">
    <property type="entry name" value="Dabb"/>
</dbReference>
<proteinExistence type="predicted"/>
<dbReference type="STRING" id="1122192.SAMN02745673_00655"/>
<dbReference type="OrthoDB" id="6637496at2"/>
<reference evidence="2 3" key="1">
    <citation type="submission" date="2017-02" db="EMBL/GenBank/DDBJ databases">
        <authorList>
            <person name="Peterson S.W."/>
        </authorList>
    </citation>
    <scope>NUCLEOTIDE SEQUENCE [LARGE SCALE GENOMIC DNA]</scope>
    <source>
        <strain evidence="2 3">DSM 45154</strain>
    </source>
</reference>
<dbReference type="Proteomes" id="UP000190637">
    <property type="component" value="Unassembled WGS sequence"/>
</dbReference>
<dbReference type="SUPFAM" id="SSF54909">
    <property type="entry name" value="Dimeric alpha+beta barrel"/>
    <property type="match status" value="1"/>
</dbReference>
<dbReference type="PANTHER" id="PTHR37832">
    <property type="entry name" value="BLL2683 PROTEIN"/>
    <property type="match status" value="1"/>
</dbReference>
<evidence type="ECO:0000259" key="1">
    <source>
        <dbReference type="PROSITE" id="PS51502"/>
    </source>
</evidence>